<dbReference type="HOGENOM" id="CLU_089249_0_0_2"/>
<dbReference type="KEGG" id="mev:Metev_0935"/>
<dbReference type="SUPFAM" id="SSF51735">
    <property type="entry name" value="NAD(P)-binding Rossmann-fold domains"/>
    <property type="match status" value="1"/>
</dbReference>
<dbReference type="Gene3D" id="3.40.50.12150">
    <property type="match status" value="1"/>
</dbReference>
<protein>
    <submittedName>
        <fullName evidence="2">6-phosphogluconate dehydrogenase NAD-binding protein</fullName>
    </submittedName>
</protein>
<dbReference type="Gene3D" id="3.40.50.720">
    <property type="entry name" value="NAD(P)-binding Rossmann-like Domain"/>
    <property type="match status" value="1"/>
</dbReference>
<dbReference type="AlphaFoldDB" id="D7E780"/>
<dbReference type="RefSeq" id="WP_013194397.1">
    <property type="nucleotide sequence ID" value="NC_014253.1"/>
</dbReference>
<gene>
    <name evidence="2" type="ordered locus">Metev_0935</name>
</gene>
<sequence length="260" mass="28642">MTLLTPDDLYNVSRQFEKNNDIIKRATGQGIRDICESVYNTRLGNEKIGIIPITAGNGIIDNFAESLFTITNYLKLDGFITNHTDVAGYYEAVNQNADILLMADDYVFIAHNLRNGKIATNHVCTGVIYAEIASRCKYADTKDILVIGLGKVGYAGASHLIRKGFNVYAYDPDNEALNSAVQELGVHPYDIHRDGKKFCMVFEATPNENTITKDMISERCLVSTPGIPCGLSPELGNDYDVDLVMEPLLIGVASMLYSVI</sequence>
<dbReference type="InterPro" id="IPR048757">
    <property type="entry name" value="PylD_N"/>
</dbReference>
<organism evidence="2 3">
    <name type="scientific">Methanohalobium evestigatum (strain ATCC BAA-1072 / DSM 3721 / NBRC 107634 / OCM 161 / Z-7303)</name>
    <dbReference type="NCBI Taxonomy" id="644295"/>
    <lineage>
        <taxon>Archaea</taxon>
        <taxon>Methanobacteriati</taxon>
        <taxon>Methanobacteriota</taxon>
        <taxon>Stenosarchaea group</taxon>
        <taxon>Methanomicrobia</taxon>
        <taxon>Methanosarcinales</taxon>
        <taxon>Methanosarcinaceae</taxon>
        <taxon>Methanohalobium</taxon>
    </lineage>
</organism>
<dbReference type="Pfam" id="PF13241">
    <property type="entry name" value="NAD_binding_7"/>
    <property type="match status" value="1"/>
</dbReference>
<accession>D7E780</accession>
<evidence type="ECO:0000313" key="2">
    <source>
        <dbReference type="EMBL" id="ADI73829.1"/>
    </source>
</evidence>
<proteinExistence type="predicted"/>
<name>D7E780_METEZ</name>
<evidence type="ECO:0000313" key="3">
    <source>
        <dbReference type="Proteomes" id="UP000000391"/>
    </source>
</evidence>
<dbReference type="EMBL" id="CP002069">
    <property type="protein sequence ID" value="ADI73829.1"/>
    <property type="molecule type" value="Genomic_DNA"/>
</dbReference>
<dbReference type="OrthoDB" id="122788at2157"/>
<dbReference type="STRING" id="644295.Metev_0935"/>
<keyword evidence="3" id="KW-1185">Reference proteome</keyword>
<dbReference type="InterPro" id="IPR036291">
    <property type="entry name" value="NAD(P)-bd_dom_sf"/>
</dbReference>
<reference evidence="2 3" key="1">
    <citation type="submission" date="2010-06" db="EMBL/GenBank/DDBJ databases">
        <title>Complete sequence chromosome of Methanohalobium evestigatum Z-7303.</title>
        <authorList>
            <consortium name="US DOE Joint Genome Institute"/>
            <person name="Lucas S."/>
            <person name="Copeland A."/>
            <person name="Lapidus A."/>
            <person name="Cheng J.-F."/>
            <person name="Bruce D."/>
            <person name="Goodwin L."/>
            <person name="Pitluck S."/>
            <person name="Saunders E."/>
            <person name="Detter J.C."/>
            <person name="Han C."/>
            <person name="Tapia R."/>
            <person name="Land M."/>
            <person name="Hauser L."/>
            <person name="Kyrpides N."/>
            <person name="Mikhailova N."/>
            <person name="Sieprawska-Lupa M."/>
            <person name="Whitman W.B."/>
            <person name="Anderson I."/>
            <person name="Woyke T."/>
        </authorList>
    </citation>
    <scope>NUCLEOTIDE SEQUENCE [LARGE SCALE GENOMIC DNA]</scope>
    <source>
        <strain evidence="3">ATCC BAA-1072 / DSM 3721 / NBRC 107634 / OCM 161 / Z-7303</strain>
    </source>
</reference>
<evidence type="ECO:0000259" key="1">
    <source>
        <dbReference type="Pfam" id="PF21455"/>
    </source>
</evidence>
<dbReference type="NCBIfam" id="TIGR03911">
    <property type="entry name" value="pyrrolys_PylD"/>
    <property type="match status" value="1"/>
</dbReference>
<dbReference type="GeneID" id="9346564"/>
<dbReference type="InterPro" id="IPR023914">
    <property type="entry name" value="Pyrrolys_PylD"/>
</dbReference>
<dbReference type="Pfam" id="PF21455">
    <property type="entry name" value="PylD_N"/>
    <property type="match status" value="1"/>
</dbReference>
<dbReference type="Proteomes" id="UP000000391">
    <property type="component" value="Chromosome"/>
</dbReference>
<feature type="domain" description="Pyrrolysine biosynthesis protein PylD N-terminal" evidence="1">
    <location>
        <begin position="10"/>
        <end position="118"/>
    </location>
</feature>